<evidence type="ECO:0000256" key="4">
    <source>
        <dbReference type="ARBA" id="ARBA00022763"/>
    </source>
</evidence>
<dbReference type="AlphaFoldDB" id="A0A7M7RC64"/>
<dbReference type="Gene3D" id="6.10.140.1020">
    <property type="match status" value="1"/>
</dbReference>
<feature type="coiled-coil region" evidence="11">
    <location>
        <begin position="8"/>
        <end position="42"/>
    </location>
</feature>
<comment type="subcellular location">
    <subcellularLocation>
        <location evidence="1">Nucleus</location>
    </subcellularLocation>
</comment>
<dbReference type="EnsemblMetazoa" id="XM_781396">
    <property type="protein sequence ID" value="XP_786489"/>
    <property type="gene ID" value="LOC581392"/>
</dbReference>
<dbReference type="InterPro" id="IPR018468">
    <property type="entry name" value="SFR1/Mei5"/>
</dbReference>
<dbReference type="OMA" id="DFINSCR"/>
<evidence type="ECO:0000256" key="1">
    <source>
        <dbReference type="ARBA" id="ARBA00004123"/>
    </source>
</evidence>
<evidence type="ECO:0000256" key="8">
    <source>
        <dbReference type="ARBA" id="ARBA00023204"/>
    </source>
</evidence>
<dbReference type="Proteomes" id="UP000007110">
    <property type="component" value="Unassembled WGS sequence"/>
</dbReference>
<keyword evidence="4" id="KW-0227">DNA damage</keyword>
<keyword evidence="9" id="KW-0539">Nucleus</keyword>
<sequence>MCEESDSKVSVEEKIIEADLNRKELTRQVAEKEETCRKLKLVKMYRSKNDLEALQNLIEKWREGCQTSILRLYEKHPEPKPSLGDFINSCRLDKDLIKFDEEEETFT</sequence>
<evidence type="ECO:0000256" key="6">
    <source>
        <dbReference type="ARBA" id="ARBA00023054"/>
    </source>
</evidence>
<evidence type="ECO:0000256" key="9">
    <source>
        <dbReference type="ARBA" id="ARBA00023242"/>
    </source>
</evidence>
<keyword evidence="13" id="KW-1185">Reference proteome</keyword>
<dbReference type="GeneID" id="581392"/>
<dbReference type="GO" id="GO:0032798">
    <property type="term" value="C:Swi5-Sfr1 complex"/>
    <property type="evidence" value="ECO:0007669"/>
    <property type="project" value="InterPro"/>
</dbReference>
<evidence type="ECO:0000256" key="10">
    <source>
        <dbReference type="ARBA" id="ARBA00033234"/>
    </source>
</evidence>
<accession>A0A7M7RC64</accession>
<dbReference type="Pfam" id="PF10376">
    <property type="entry name" value="Mei5"/>
    <property type="match status" value="1"/>
</dbReference>
<protein>
    <recommendedName>
        <fullName evidence="3">Swi5-dependent recombination DNA repair protein 1 homolog</fullName>
    </recommendedName>
    <alternativeName>
        <fullName evidence="10">Meiosis protein 5 homolog</fullName>
    </alternativeName>
</protein>
<proteinExistence type="inferred from homology"/>
<keyword evidence="7" id="KW-0804">Transcription</keyword>
<reference evidence="13" key="1">
    <citation type="submission" date="2015-02" db="EMBL/GenBank/DDBJ databases">
        <title>Genome sequencing for Strongylocentrotus purpuratus.</title>
        <authorList>
            <person name="Murali S."/>
            <person name="Liu Y."/>
            <person name="Vee V."/>
            <person name="English A."/>
            <person name="Wang M."/>
            <person name="Skinner E."/>
            <person name="Han Y."/>
            <person name="Muzny D.M."/>
            <person name="Worley K.C."/>
            <person name="Gibbs R.A."/>
        </authorList>
    </citation>
    <scope>NUCLEOTIDE SEQUENCE</scope>
</reference>
<name>A0A7M7RC64_STRPU</name>
<evidence type="ECO:0000256" key="5">
    <source>
        <dbReference type="ARBA" id="ARBA00023015"/>
    </source>
</evidence>
<dbReference type="RefSeq" id="XP_786489.2">
    <property type="nucleotide sequence ID" value="XM_781396.4"/>
</dbReference>
<keyword evidence="8" id="KW-0234">DNA repair</keyword>
<dbReference type="PANTHER" id="PTHR28643:SF1">
    <property type="entry name" value="SWI5-DEPENDENT RECOMBINATION DNA REPAIR PROTEIN 1 HOMOLOG"/>
    <property type="match status" value="1"/>
</dbReference>
<evidence type="ECO:0000256" key="7">
    <source>
        <dbReference type="ARBA" id="ARBA00023163"/>
    </source>
</evidence>
<organism evidence="12 13">
    <name type="scientific">Strongylocentrotus purpuratus</name>
    <name type="common">Purple sea urchin</name>
    <dbReference type="NCBI Taxonomy" id="7668"/>
    <lineage>
        <taxon>Eukaryota</taxon>
        <taxon>Metazoa</taxon>
        <taxon>Echinodermata</taxon>
        <taxon>Eleutherozoa</taxon>
        <taxon>Echinozoa</taxon>
        <taxon>Echinoidea</taxon>
        <taxon>Euechinoidea</taxon>
        <taxon>Echinacea</taxon>
        <taxon>Camarodonta</taxon>
        <taxon>Echinidea</taxon>
        <taxon>Strongylocentrotidae</taxon>
        <taxon>Strongylocentrotus</taxon>
    </lineage>
</organism>
<reference evidence="12" key="2">
    <citation type="submission" date="2021-01" db="UniProtKB">
        <authorList>
            <consortium name="EnsemblMetazoa"/>
        </authorList>
    </citation>
    <scope>IDENTIFICATION</scope>
</reference>
<dbReference type="InParanoid" id="A0A7M7RC64"/>
<evidence type="ECO:0000256" key="11">
    <source>
        <dbReference type="SAM" id="Coils"/>
    </source>
</evidence>
<evidence type="ECO:0000256" key="3">
    <source>
        <dbReference type="ARBA" id="ARBA00014688"/>
    </source>
</evidence>
<keyword evidence="5" id="KW-0805">Transcription regulation</keyword>
<evidence type="ECO:0000256" key="2">
    <source>
        <dbReference type="ARBA" id="ARBA00008729"/>
    </source>
</evidence>
<dbReference type="InterPro" id="IPR042429">
    <property type="entry name" value="SFR1"/>
</dbReference>
<keyword evidence="6 11" id="KW-0175">Coiled coil</keyword>
<evidence type="ECO:0000313" key="12">
    <source>
        <dbReference type="EnsemblMetazoa" id="XP_786489"/>
    </source>
</evidence>
<dbReference type="GO" id="GO:0003713">
    <property type="term" value="F:transcription coactivator activity"/>
    <property type="evidence" value="ECO:0007669"/>
    <property type="project" value="InterPro"/>
</dbReference>
<evidence type="ECO:0000313" key="13">
    <source>
        <dbReference type="Proteomes" id="UP000007110"/>
    </source>
</evidence>
<comment type="similarity">
    <text evidence="2">Belongs to the SFR1/MEI5 family.</text>
</comment>
<dbReference type="OrthoDB" id="10051617at2759"/>
<dbReference type="KEGG" id="spu:581392"/>
<dbReference type="GO" id="GO:0000724">
    <property type="term" value="P:double-strand break repair via homologous recombination"/>
    <property type="evidence" value="ECO:0007669"/>
    <property type="project" value="InterPro"/>
</dbReference>
<dbReference type="PANTHER" id="PTHR28643">
    <property type="entry name" value="SWI5-DEPENDENT RECOMBINATION DNA REPAIR PROTEIN 1 HOMOLOG"/>
    <property type="match status" value="1"/>
</dbReference>